<proteinExistence type="predicted"/>
<sequence>FLPSLIAASTFCPNNTAMKDHQINKFLNAHNIRRQSLAMGLLVKRNGNRLPSAANMLKMQYNCALQEAAYTHARLCTNTNSGGRSNIGENIAQIGRGVASNKLQAIEKMAWSSTYRLGCGIAGCTGFYNIVCQYSPA</sequence>
<gene>
    <name evidence="2" type="ORF">ANCDUO_27230</name>
</gene>
<protein>
    <submittedName>
        <fullName evidence="2">SCP-like protein</fullName>
    </submittedName>
</protein>
<keyword evidence="3" id="KW-1185">Reference proteome</keyword>
<evidence type="ECO:0000259" key="1">
    <source>
        <dbReference type="SMART" id="SM00198"/>
    </source>
</evidence>
<dbReference type="InterPro" id="IPR035940">
    <property type="entry name" value="CAP_sf"/>
</dbReference>
<feature type="domain" description="SCP" evidence="1">
    <location>
        <begin position="21"/>
        <end position="137"/>
    </location>
</feature>
<reference evidence="2 3" key="1">
    <citation type="submission" date="2013-12" db="EMBL/GenBank/DDBJ databases">
        <title>Draft genome of the parsitic nematode Ancylostoma duodenale.</title>
        <authorList>
            <person name="Mitreva M."/>
        </authorList>
    </citation>
    <scope>NUCLEOTIDE SEQUENCE [LARGE SCALE GENOMIC DNA]</scope>
    <source>
        <strain evidence="2 3">Zhejiang</strain>
    </source>
</reference>
<dbReference type="Proteomes" id="UP000054047">
    <property type="component" value="Unassembled WGS sequence"/>
</dbReference>
<dbReference type="Gene3D" id="3.40.33.10">
    <property type="entry name" value="CAP"/>
    <property type="match status" value="2"/>
</dbReference>
<accession>A0A0C2FCK4</accession>
<dbReference type="EMBL" id="KN792708">
    <property type="protein sequence ID" value="KIH42781.1"/>
    <property type="molecule type" value="Genomic_DNA"/>
</dbReference>
<feature type="non-terminal residue" evidence="2">
    <location>
        <position position="137"/>
    </location>
</feature>
<dbReference type="InterPro" id="IPR014044">
    <property type="entry name" value="CAP_dom"/>
</dbReference>
<dbReference type="Pfam" id="PF00188">
    <property type="entry name" value="CAP"/>
    <property type="match status" value="1"/>
</dbReference>
<evidence type="ECO:0000313" key="2">
    <source>
        <dbReference type="EMBL" id="KIH42781.1"/>
    </source>
</evidence>
<name>A0A0C2FCK4_9BILA</name>
<dbReference type="OrthoDB" id="5876828at2759"/>
<organism evidence="2 3">
    <name type="scientific">Ancylostoma duodenale</name>
    <dbReference type="NCBI Taxonomy" id="51022"/>
    <lineage>
        <taxon>Eukaryota</taxon>
        <taxon>Metazoa</taxon>
        <taxon>Ecdysozoa</taxon>
        <taxon>Nematoda</taxon>
        <taxon>Chromadorea</taxon>
        <taxon>Rhabditida</taxon>
        <taxon>Rhabditina</taxon>
        <taxon>Rhabditomorpha</taxon>
        <taxon>Strongyloidea</taxon>
        <taxon>Ancylostomatidae</taxon>
        <taxon>Ancylostomatinae</taxon>
        <taxon>Ancylostoma</taxon>
    </lineage>
</organism>
<dbReference type="SUPFAM" id="SSF55797">
    <property type="entry name" value="PR-1-like"/>
    <property type="match status" value="1"/>
</dbReference>
<feature type="non-terminal residue" evidence="2">
    <location>
        <position position="1"/>
    </location>
</feature>
<evidence type="ECO:0000313" key="3">
    <source>
        <dbReference type="Proteomes" id="UP000054047"/>
    </source>
</evidence>
<dbReference type="SMART" id="SM00198">
    <property type="entry name" value="SCP"/>
    <property type="match status" value="1"/>
</dbReference>
<dbReference type="AlphaFoldDB" id="A0A0C2FCK4"/>
<dbReference type="CDD" id="cd05380">
    <property type="entry name" value="CAP_euk"/>
    <property type="match status" value="1"/>
</dbReference>